<dbReference type="Gene3D" id="3.90.550.50">
    <property type="match status" value="1"/>
</dbReference>
<evidence type="ECO:0000313" key="3">
    <source>
        <dbReference type="EMBL" id="KAD6796537.1"/>
    </source>
</evidence>
<keyword evidence="4" id="KW-1185">Reference proteome</keyword>
<dbReference type="OrthoDB" id="421979at2759"/>
<dbReference type="PANTHER" id="PTHR10811">
    <property type="entry name" value="FRINGE-RELATED"/>
    <property type="match status" value="1"/>
</dbReference>
<dbReference type="InterPro" id="IPR006740">
    <property type="entry name" value="DUF604"/>
</dbReference>
<keyword evidence="2" id="KW-0472">Membrane</keyword>
<comment type="caution">
    <text evidence="3">The sequence shown here is derived from an EMBL/GenBank/DDBJ whole genome shotgun (WGS) entry which is preliminary data.</text>
</comment>
<keyword evidence="2" id="KW-1133">Transmembrane helix</keyword>
<feature type="compositionally biased region" description="Pro residues" evidence="1">
    <location>
        <begin position="66"/>
        <end position="77"/>
    </location>
</feature>
<feature type="transmembrane region" description="Helical" evidence="2">
    <location>
        <begin position="25"/>
        <end position="43"/>
    </location>
</feature>
<evidence type="ECO:0000313" key="4">
    <source>
        <dbReference type="Proteomes" id="UP000326396"/>
    </source>
</evidence>
<feature type="region of interest" description="Disordered" evidence="1">
    <location>
        <begin position="59"/>
        <end position="78"/>
    </location>
</feature>
<accession>A0A5N6PTM8</accession>
<dbReference type="Proteomes" id="UP000326396">
    <property type="component" value="Linkage Group LG11"/>
</dbReference>
<dbReference type="EMBL" id="SZYD01000003">
    <property type="protein sequence ID" value="KAD6796537.1"/>
    <property type="molecule type" value="Genomic_DNA"/>
</dbReference>
<sequence>MTHVRQITNVFHNKNTDTINKTLKATTLVFLVFTISIVALSALRGQPLRWSADLGCQIRKNTPQTTSPPPDSPPGLSDPPTEISHVLFGIGGSVRTWQDRRRYSELWWQPNITRGFVWLDEEPDPKLFSHPNSVPYKVSEDVNRLKNAGSGPAVRIARIVLESFKLGLPDVRWFVMGDDDTVFFADNLVAVLSRYDHRRRYYVGGCSESVEQDVMHSYNMAFGGGGFAVSYPLAAELARIFDRCLDRYRYFYGSDQRVWACVSDLGVSLTKEQGFHQMDVRGDAYGLLAAHPLTPLVSLHHLDYIKPLLPNQTKYESINTLIHTYRIDPLRAMQQSFGYYNTWWHKWSLSVSWGYTVQIYPSLLSAHELQMPLQTFLTWRSFKDGPFTFNTRPWSTNPCEIPAIYFISRVQDAGNDTITTYARHDSSKKCKKGDYPHSIETIIVLASKMNPNYWIEGPTRQCCEIKGWKYNSLEVRVRSCKDGETISS</sequence>
<proteinExistence type="predicted"/>
<keyword evidence="2" id="KW-0812">Transmembrane</keyword>
<evidence type="ECO:0000256" key="2">
    <source>
        <dbReference type="SAM" id="Phobius"/>
    </source>
</evidence>
<organism evidence="3 4">
    <name type="scientific">Mikania micrantha</name>
    <name type="common">bitter vine</name>
    <dbReference type="NCBI Taxonomy" id="192012"/>
    <lineage>
        <taxon>Eukaryota</taxon>
        <taxon>Viridiplantae</taxon>
        <taxon>Streptophyta</taxon>
        <taxon>Embryophyta</taxon>
        <taxon>Tracheophyta</taxon>
        <taxon>Spermatophyta</taxon>
        <taxon>Magnoliopsida</taxon>
        <taxon>eudicotyledons</taxon>
        <taxon>Gunneridae</taxon>
        <taxon>Pentapetalae</taxon>
        <taxon>asterids</taxon>
        <taxon>campanulids</taxon>
        <taxon>Asterales</taxon>
        <taxon>Asteraceae</taxon>
        <taxon>Asteroideae</taxon>
        <taxon>Heliantheae alliance</taxon>
        <taxon>Eupatorieae</taxon>
        <taxon>Mikania</taxon>
    </lineage>
</organism>
<dbReference type="Pfam" id="PF04646">
    <property type="entry name" value="DUF604"/>
    <property type="match status" value="1"/>
</dbReference>
<dbReference type="FunFam" id="3.90.550.50:FF:000006">
    <property type="entry name" value="Fringe-related protein-like"/>
    <property type="match status" value="1"/>
</dbReference>
<gene>
    <name evidence="3" type="ORF">E3N88_07433</name>
</gene>
<protein>
    <submittedName>
        <fullName evidence="3">Uncharacterized protein</fullName>
    </submittedName>
</protein>
<dbReference type="AlphaFoldDB" id="A0A5N6PTM8"/>
<name>A0A5N6PTM8_9ASTR</name>
<evidence type="ECO:0000256" key="1">
    <source>
        <dbReference type="SAM" id="MobiDB-lite"/>
    </source>
</evidence>
<reference evidence="3 4" key="1">
    <citation type="submission" date="2019-05" db="EMBL/GenBank/DDBJ databases">
        <title>Mikania micrantha, genome provides insights into the molecular mechanism of rapid growth.</title>
        <authorList>
            <person name="Liu B."/>
        </authorList>
    </citation>
    <scope>NUCLEOTIDE SEQUENCE [LARGE SCALE GENOMIC DNA]</scope>
    <source>
        <strain evidence="3">NLD-2019</strain>
        <tissue evidence="3">Leaf</tissue>
    </source>
</reference>